<comment type="cofactor">
    <cofactor evidence="1">
        <name>pyridoxal 5'-phosphate</name>
        <dbReference type="ChEBI" id="CHEBI:597326"/>
    </cofactor>
</comment>
<dbReference type="Pfam" id="PF00155">
    <property type="entry name" value="Aminotran_1_2"/>
    <property type="match status" value="1"/>
</dbReference>
<reference evidence="5 8" key="3">
    <citation type="submission" date="2017-11" db="EMBL/GenBank/DDBJ databases">
        <title>Complete genome sequence of Serratia sp. ATCC 39006 LacA.</title>
        <authorList>
            <person name="Hampton H.G."/>
            <person name="Jackson S.A."/>
            <person name="Jauregui R."/>
            <person name="Poulter G.T.M."/>
            <person name="Salmond G.P.C."/>
            <person name="Fineran P.C."/>
        </authorList>
    </citation>
    <scope>NUCLEOTIDE SEQUENCE [LARGE SCALE GENOMIC DNA]</scope>
    <source>
        <strain evidence="5 8">ATCC 39006</strain>
    </source>
</reference>
<evidence type="ECO:0000313" key="5">
    <source>
        <dbReference type="EMBL" id="AUH02317.1"/>
    </source>
</evidence>
<dbReference type="AlphaFoldDB" id="A0A2I5TPZ1"/>
<name>A0A2I5TPZ1_SERS3</name>
<dbReference type="Gene3D" id="3.40.640.10">
    <property type="entry name" value="Type I PLP-dependent aspartate aminotransferase-like (Major domain)"/>
    <property type="match status" value="1"/>
</dbReference>
<evidence type="ECO:0000256" key="2">
    <source>
        <dbReference type="ARBA" id="ARBA00022679"/>
    </source>
</evidence>
<dbReference type="SUPFAM" id="SSF53383">
    <property type="entry name" value="PLP-dependent transferases"/>
    <property type="match status" value="1"/>
</dbReference>
<evidence type="ECO:0000313" key="8">
    <source>
        <dbReference type="Proteomes" id="UP000233778"/>
    </source>
</evidence>
<proteinExistence type="predicted"/>
<keyword evidence="3" id="KW-0663">Pyridoxal phosphate</keyword>
<dbReference type="OrthoDB" id="9807157at2"/>
<gene>
    <name evidence="5" type="ORF">CWC46_22540</name>
    <name evidence="6" type="ORF">Ser39006_022530</name>
</gene>
<dbReference type="Proteomes" id="UP000233778">
    <property type="component" value="Chromosome"/>
</dbReference>
<dbReference type="InterPro" id="IPR015421">
    <property type="entry name" value="PyrdxlP-dep_Trfase_major"/>
</dbReference>
<evidence type="ECO:0000256" key="3">
    <source>
        <dbReference type="ARBA" id="ARBA00022898"/>
    </source>
</evidence>
<accession>A0A2I5TPZ1</accession>
<dbReference type="InterPro" id="IPR015424">
    <property type="entry name" value="PyrdxlP-dep_Trfase"/>
</dbReference>
<dbReference type="KEGG" id="serq:CWC46_22540"/>
<dbReference type="GO" id="GO:0030170">
    <property type="term" value="F:pyridoxal phosphate binding"/>
    <property type="evidence" value="ECO:0007669"/>
    <property type="project" value="InterPro"/>
</dbReference>
<keyword evidence="7" id="KW-1185">Reference proteome</keyword>
<dbReference type="InterPro" id="IPR015422">
    <property type="entry name" value="PyrdxlP-dep_Trfase_small"/>
</dbReference>
<evidence type="ECO:0000313" key="7">
    <source>
        <dbReference type="Proteomes" id="UP000017700"/>
    </source>
</evidence>
<dbReference type="PANTHER" id="PTHR13693:SF100">
    <property type="entry name" value="8-AMINO-7-OXONONANOATE SYNTHASE"/>
    <property type="match status" value="1"/>
</dbReference>
<evidence type="ECO:0000259" key="4">
    <source>
        <dbReference type="Pfam" id="PF00155"/>
    </source>
</evidence>
<dbReference type="EMBL" id="CP025085">
    <property type="protein sequence ID" value="AUH02317.1"/>
    <property type="molecule type" value="Genomic_DNA"/>
</dbReference>
<keyword evidence="6" id="KW-0032">Aminotransferase</keyword>
<dbReference type="STRING" id="104623.Ser39006_01019"/>
<reference evidence="6" key="2">
    <citation type="submission" date="2013-09" db="EMBL/GenBank/DDBJ databases">
        <authorList>
            <person name="Wang G."/>
            <person name="Yang Y."/>
            <person name="Su Y."/>
        </authorList>
    </citation>
    <scope>NUCLEOTIDE SEQUENCE</scope>
    <source>
        <strain evidence="6">ATCC 39006</strain>
    </source>
</reference>
<dbReference type="Gene3D" id="3.90.1150.10">
    <property type="entry name" value="Aspartate Aminotransferase, domain 1"/>
    <property type="match status" value="1"/>
</dbReference>
<dbReference type="GO" id="GO:0008710">
    <property type="term" value="F:8-amino-7-oxononanoate synthase activity"/>
    <property type="evidence" value="ECO:0007669"/>
    <property type="project" value="TreeGrafter"/>
</dbReference>
<evidence type="ECO:0000256" key="1">
    <source>
        <dbReference type="ARBA" id="ARBA00001933"/>
    </source>
</evidence>
<reference evidence="6 7" key="1">
    <citation type="journal article" date="2013" name="Genome Announc.">
        <title>Draft genome sequence of Serratia sp. strain ATCC 39006, a model bacterium for analysis of the biosynthesis and regulation of prodigiosin, a carbapenem, and gas vesicles.</title>
        <authorList>
            <person name="Fineran P.C."/>
            <person name="Iglesias Cans M.C."/>
            <person name="Ramsay J.P."/>
            <person name="Wilf N.M."/>
            <person name="Cossyleon D."/>
            <person name="McNeil M.B."/>
            <person name="Williamson N.R."/>
            <person name="Monson R.E."/>
            <person name="Becher S.A."/>
            <person name="Stanton J.A."/>
            <person name="Brugger K."/>
            <person name="Brown S.D."/>
            <person name="Salmond G.P."/>
        </authorList>
    </citation>
    <scope>NUCLEOTIDE SEQUENCE [LARGE SCALE GENOMIC DNA]</scope>
    <source>
        <strain evidence="6">ATCC 39006</strain>
        <strain evidence="7">ATCC 39006 / SC 11482</strain>
    </source>
</reference>
<dbReference type="EMBL" id="CP025084">
    <property type="protein sequence ID" value="AUH06639.1"/>
    <property type="molecule type" value="Genomic_DNA"/>
</dbReference>
<keyword evidence="2 6" id="KW-0808">Transferase</keyword>
<organism evidence="6 7">
    <name type="scientific">Serratia sp. (strain ATCC 39006)</name>
    <name type="common">Prodigiosinella confusarubida</name>
    <dbReference type="NCBI Taxonomy" id="104623"/>
    <lineage>
        <taxon>Bacteria</taxon>
        <taxon>Pseudomonadati</taxon>
        <taxon>Pseudomonadota</taxon>
        <taxon>Gammaproteobacteria</taxon>
        <taxon>Enterobacterales</taxon>
        <taxon>Pectobacteriaceae</taxon>
        <taxon>Prodigiosinella</taxon>
    </lineage>
</organism>
<reference evidence="6" key="4">
    <citation type="submission" date="2017-11" db="EMBL/GenBank/DDBJ databases">
        <title>Complete genome sequence of Serratia sp. ATCC 39006.</title>
        <authorList>
            <person name="Hampton H.G."/>
            <person name="Jackson S.A."/>
            <person name="Jauregui R."/>
            <person name="Poulter G.T.M."/>
            <person name="Salmond G.P.C."/>
            <person name="Fineran P.C."/>
        </authorList>
    </citation>
    <scope>NUCLEOTIDE SEQUENCE</scope>
    <source>
        <strain evidence="6">ATCC 39006</strain>
    </source>
</reference>
<sequence>MNNWQAKKIQQSRTHQNRVFNEHVNELEVSERHGKVITLSDGRRMVEFVSCSYLGLETHPDLVAAIHKAVDKFGAQLSVARTRIKVDIFNRFESLLSSIIAGVPVLSFNAVTPCHLAVLPLLGSGELPHFTYNKGPIFLLDKTAHATMQINRGLLLQFGEVRRFDFQDTDRLESEFAGAESKGLTPVSISDSVGSMGGVAPVNLLLHLAEKHNGYVYLDDAHGTSVFGKNGAGYVMECTNNHFPERLILVGSLSKAFGSHGGFVACQKEDTHLFIKQFGTTYAFGGPPSLPGIAACVAAAELHLNGEVTRRQQLLQKMINVFDEAFNAHHVINHNALMPIRGLFIGNEDRAISVCAALHDKGFATTVAMFPTVEQGKAMLRCAISANHSPEQINAFASAFKDVLAVH</sequence>
<dbReference type="KEGG" id="sera:Ser39006_022530"/>
<dbReference type="InterPro" id="IPR004839">
    <property type="entry name" value="Aminotransferase_I/II_large"/>
</dbReference>
<evidence type="ECO:0000313" key="6">
    <source>
        <dbReference type="EMBL" id="AUH06639.1"/>
    </source>
</evidence>
<dbReference type="InterPro" id="IPR050087">
    <property type="entry name" value="AON_synthase_class-II"/>
</dbReference>
<dbReference type="RefSeq" id="WP_021014291.1">
    <property type="nucleotide sequence ID" value="NZ_CP025084.1"/>
</dbReference>
<protein>
    <submittedName>
        <fullName evidence="6">Aminotransferase</fullName>
    </submittedName>
</protein>
<dbReference type="NCBIfam" id="NF005697">
    <property type="entry name" value="PRK07505.1"/>
    <property type="match status" value="1"/>
</dbReference>
<feature type="domain" description="Aminotransferase class I/classII large" evidence="4">
    <location>
        <begin position="130"/>
        <end position="399"/>
    </location>
</feature>
<dbReference type="GO" id="GO:0008483">
    <property type="term" value="F:transaminase activity"/>
    <property type="evidence" value="ECO:0007669"/>
    <property type="project" value="UniProtKB-KW"/>
</dbReference>
<dbReference type="Proteomes" id="UP000017700">
    <property type="component" value="Chromosome"/>
</dbReference>
<dbReference type="GO" id="GO:0009102">
    <property type="term" value="P:biotin biosynthetic process"/>
    <property type="evidence" value="ECO:0007669"/>
    <property type="project" value="TreeGrafter"/>
</dbReference>
<dbReference type="PANTHER" id="PTHR13693">
    <property type="entry name" value="CLASS II AMINOTRANSFERASE/8-AMINO-7-OXONONANOATE SYNTHASE"/>
    <property type="match status" value="1"/>
</dbReference>